<dbReference type="EMBL" id="BARV01025370">
    <property type="protein sequence ID" value="GAI43684.1"/>
    <property type="molecule type" value="Genomic_DNA"/>
</dbReference>
<protein>
    <submittedName>
        <fullName evidence="1">Uncharacterized protein</fullName>
    </submittedName>
</protein>
<name>X1QK99_9ZZZZ</name>
<comment type="caution">
    <text evidence="1">The sequence shown here is derived from an EMBL/GenBank/DDBJ whole genome shotgun (WGS) entry which is preliminary data.</text>
</comment>
<feature type="non-terminal residue" evidence="1">
    <location>
        <position position="35"/>
    </location>
</feature>
<dbReference type="AlphaFoldDB" id="X1QK99"/>
<gene>
    <name evidence="1" type="ORF">S06H3_41212</name>
</gene>
<reference evidence="1" key="1">
    <citation type="journal article" date="2014" name="Front. Microbiol.">
        <title>High frequency of phylogenetically diverse reductive dehalogenase-homologous genes in deep subseafloor sedimentary metagenomes.</title>
        <authorList>
            <person name="Kawai M."/>
            <person name="Futagami T."/>
            <person name="Toyoda A."/>
            <person name="Takaki Y."/>
            <person name="Nishi S."/>
            <person name="Hori S."/>
            <person name="Arai W."/>
            <person name="Tsubouchi T."/>
            <person name="Morono Y."/>
            <person name="Uchiyama I."/>
            <person name="Ito T."/>
            <person name="Fujiyama A."/>
            <person name="Inagaki F."/>
            <person name="Takami H."/>
        </authorList>
    </citation>
    <scope>NUCLEOTIDE SEQUENCE</scope>
    <source>
        <strain evidence="1">Expedition CK06-06</strain>
    </source>
</reference>
<accession>X1QK99</accession>
<sequence length="35" mass="4056">MGEERLVIENFTINILLTIDIGENINLEVLKEKLK</sequence>
<organism evidence="1">
    <name type="scientific">marine sediment metagenome</name>
    <dbReference type="NCBI Taxonomy" id="412755"/>
    <lineage>
        <taxon>unclassified sequences</taxon>
        <taxon>metagenomes</taxon>
        <taxon>ecological metagenomes</taxon>
    </lineage>
</organism>
<evidence type="ECO:0000313" key="1">
    <source>
        <dbReference type="EMBL" id="GAI43684.1"/>
    </source>
</evidence>
<proteinExistence type="predicted"/>